<name>A0A1H7L6W7_9SPHI</name>
<dbReference type="InterPro" id="IPR014710">
    <property type="entry name" value="RmlC-like_jellyroll"/>
</dbReference>
<dbReference type="EC" id="5.1.3.13" evidence="3 7"/>
<organism evidence="8 9">
    <name type="scientific">Parapedobacter koreensis</name>
    <dbReference type="NCBI Taxonomy" id="332977"/>
    <lineage>
        <taxon>Bacteria</taxon>
        <taxon>Pseudomonadati</taxon>
        <taxon>Bacteroidota</taxon>
        <taxon>Sphingobacteriia</taxon>
        <taxon>Sphingobacteriales</taxon>
        <taxon>Sphingobacteriaceae</taxon>
        <taxon>Parapedobacter</taxon>
    </lineage>
</organism>
<evidence type="ECO:0000256" key="6">
    <source>
        <dbReference type="PIRSR" id="PIRSR600888-3"/>
    </source>
</evidence>
<evidence type="ECO:0000256" key="4">
    <source>
        <dbReference type="ARBA" id="ARBA00019595"/>
    </source>
</evidence>
<evidence type="ECO:0000313" key="9">
    <source>
        <dbReference type="Proteomes" id="UP000198916"/>
    </source>
</evidence>
<feature type="site" description="Participates in a stacking interaction with the thymidine ring of dTDP-4-oxo-6-deoxyglucose" evidence="6">
    <location>
        <position position="137"/>
    </location>
</feature>
<comment type="function">
    <text evidence="2 7">Catalyzes the epimerization of the C3' and C5'positions of dTDP-6-deoxy-D-xylo-4-hexulose, forming dTDP-6-deoxy-L-lyxo-4-hexulose.</text>
</comment>
<comment type="similarity">
    <text evidence="7">Belongs to the dTDP-4-dehydrorhamnose 3,5-epimerase family.</text>
</comment>
<dbReference type="GO" id="GO:0019305">
    <property type="term" value="P:dTDP-rhamnose biosynthetic process"/>
    <property type="evidence" value="ECO:0007669"/>
    <property type="project" value="UniProtKB-UniRule"/>
</dbReference>
<accession>A0A1H7L6W7</accession>
<dbReference type="AlphaFoldDB" id="A0A1H7L6W7"/>
<dbReference type="PANTHER" id="PTHR21047:SF2">
    <property type="entry name" value="THYMIDINE DIPHOSPHO-4-KETO-RHAMNOSE 3,5-EPIMERASE"/>
    <property type="match status" value="1"/>
</dbReference>
<proteinExistence type="inferred from homology"/>
<comment type="subunit">
    <text evidence="7">Homodimer.</text>
</comment>
<dbReference type="Gene3D" id="2.60.120.10">
    <property type="entry name" value="Jelly Rolls"/>
    <property type="match status" value="1"/>
</dbReference>
<dbReference type="InterPro" id="IPR011051">
    <property type="entry name" value="RmlC_Cupin_sf"/>
</dbReference>
<evidence type="ECO:0000256" key="2">
    <source>
        <dbReference type="ARBA" id="ARBA00001997"/>
    </source>
</evidence>
<comment type="catalytic activity">
    <reaction evidence="1 7">
        <text>dTDP-4-dehydro-6-deoxy-alpha-D-glucose = dTDP-4-dehydro-beta-L-rhamnose</text>
        <dbReference type="Rhea" id="RHEA:16969"/>
        <dbReference type="ChEBI" id="CHEBI:57649"/>
        <dbReference type="ChEBI" id="CHEBI:62830"/>
        <dbReference type="EC" id="5.1.3.13"/>
    </reaction>
</comment>
<dbReference type="PANTHER" id="PTHR21047">
    <property type="entry name" value="DTDP-6-DEOXY-D-GLUCOSE-3,5 EPIMERASE"/>
    <property type="match status" value="1"/>
</dbReference>
<dbReference type="NCBIfam" id="TIGR01221">
    <property type="entry name" value="rmlC"/>
    <property type="match status" value="1"/>
</dbReference>
<feature type="active site" description="Proton acceptor" evidence="5">
    <location>
        <position position="61"/>
    </location>
</feature>
<dbReference type="SUPFAM" id="SSF51182">
    <property type="entry name" value="RmlC-like cupins"/>
    <property type="match status" value="1"/>
</dbReference>
<evidence type="ECO:0000256" key="3">
    <source>
        <dbReference type="ARBA" id="ARBA00012098"/>
    </source>
</evidence>
<dbReference type="Pfam" id="PF00908">
    <property type="entry name" value="dTDP_sugar_isom"/>
    <property type="match status" value="1"/>
</dbReference>
<dbReference type="Proteomes" id="UP000198916">
    <property type="component" value="Unassembled WGS sequence"/>
</dbReference>
<dbReference type="STRING" id="332977.SAMN05421740_10360"/>
<evidence type="ECO:0000256" key="1">
    <source>
        <dbReference type="ARBA" id="ARBA00001298"/>
    </source>
</evidence>
<dbReference type="GO" id="GO:0005829">
    <property type="term" value="C:cytosol"/>
    <property type="evidence" value="ECO:0007669"/>
    <property type="project" value="TreeGrafter"/>
</dbReference>
<dbReference type="CDD" id="cd00438">
    <property type="entry name" value="cupin_RmlC"/>
    <property type="match status" value="1"/>
</dbReference>
<reference evidence="9" key="1">
    <citation type="submission" date="2016-10" db="EMBL/GenBank/DDBJ databases">
        <authorList>
            <person name="Varghese N."/>
            <person name="Submissions S."/>
        </authorList>
    </citation>
    <scope>NUCLEOTIDE SEQUENCE [LARGE SCALE GENOMIC DNA]</scope>
    <source>
        <strain evidence="9">Jip14</strain>
    </source>
</reference>
<keyword evidence="9" id="KW-1185">Reference proteome</keyword>
<evidence type="ECO:0000313" key="8">
    <source>
        <dbReference type="EMBL" id="SEK94711.1"/>
    </source>
</evidence>
<dbReference type="GO" id="GO:0000271">
    <property type="term" value="P:polysaccharide biosynthetic process"/>
    <property type="evidence" value="ECO:0007669"/>
    <property type="project" value="TreeGrafter"/>
</dbReference>
<dbReference type="OrthoDB" id="9800680at2"/>
<dbReference type="InterPro" id="IPR000888">
    <property type="entry name" value="RmlC-like"/>
</dbReference>
<dbReference type="RefSeq" id="WP_090604424.1">
    <property type="nucleotide sequence ID" value="NZ_FNZR01000003.1"/>
</dbReference>
<evidence type="ECO:0000256" key="7">
    <source>
        <dbReference type="RuleBase" id="RU364069"/>
    </source>
</evidence>
<evidence type="ECO:0000256" key="5">
    <source>
        <dbReference type="PIRSR" id="PIRSR600888-1"/>
    </source>
</evidence>
<dbReference type="EMBL" id="FNZR01000003">
    <property type="protein sequence ID" value="SEK94711.1"/>
    <property type="molecule type" value="Genomic_DNA"/>
</dbReference>
<gene>
    <name evidence="8" type="ORF">SAMN05421740_10360</name>
</gene>
<protein>
    <recommendedName>
        <fullName evidence="4 7">dTDP-4-dehydrorhamnose 3,5-epimerase</fullName>
        <ecNumber evidence="3 7">5.1.3.13</ecNumber>
    </recommendedName>
    <alternativeName>
        <fullName evidence="7">Thymidine diphospho-4-keto-rhamnose 3,5-epimerase</fullName>
    </alternativeName>
</protein>
<dbReference type="GO" id="GO:0008830">
    <property type="term" value="F:dTDP-4-dehydrorhamnose 3,5-epimerase activity"/>
    <property type="evidence" value="ECO:0007669"/>
    <property type="project" value="UniProtKB-UniRule"/>
</dbReference>
<sequence>MKFLPTPIPDLIVIEPQLWHDDRGFFIETYNQKLFASNGITATFVQDNLSCSRRGVLRGMHAQAGENAQGKLVRVLRGRVVDIAVDIRKASKTYGQSFSITLDEHEAKSMWIPPGFLHGFVALEDDTLFAYKVTGFYDKSGEIGVRWDDPDLHIDWPMNPEELIVSEKDRQLPFLKDISSPF</sequence>
<dbReference type="UniPathway" id="UPA00124"/>
<keyword evidence="7" id="KW-0413">Isomerase</keyword>
<comment type="pathway">
    <text evidence="7">Carbohydrate biosynthesis; dTDP-L-rhamnose biosynthesis.</text>
</comment>
<feature type="active site" description="Proton donor" evidence="5">
    <location>
        <position position="131"/>
    </location>
</feature>